<dbReference type="AlphaFoldDB" id="A0AA39X5C4"/>
<comment type="caution">
    <text evidence="2">The sequence shown here is derived from an EMBL/GenBank/DDBJ whole genome shotgun (WGS) entry which is preliminary data.</text>
</comment>
<reference evidence="2" key="1">
    <citation type="submission" date="2023-06" db="EMBL/GenBank/DDBJ databases">
        <title>Genome-scale phylogeny and comparative genomics of the fungal order Sordariales.</title>
        <authorList>
            <consortium name="Lawrence Berkeley National Laboratory"/>
            <person name="Hensen N."/>
            <person name="Bonometti L."/>
            <person name="Westerberg I."/>
            <person name="Brannstrom I.O."/>
            <person name="Guillou S."/>
            <person name="Cros-Aarteil S."/>
            <person name="Calhoun S."/>
            <person name="Haridas S."/>
            <person name="Kuo A."/>
            <person name="Mondo S."/>
            <person name="Pangilinan J."/>
            <person name="Riley R."/>
            <person name="Labutti K."/>
            <person name="Andreopoulos B."/>
            <person name="Lipzen A."/>
            <person name="Chen C."/>
            <person name="Yanf M."/>
            <person name="Daum C."/>
            <person name="Ng V."/>
            <person name="Clum A."/>
            <person name="Steindorff A."/>
            <person name="Ohm R."/>
            <person name="Martin F."/>
            <person name="Silar P."/>
            <person name="Natvig D."/>
            <person name="Lalanne C."/>
            <person name="Gautier V."/>
            <person name="Ament-Velasquez S.L."/>
            <person name="Kruys A."/>
            <person name="Hutchinson M.I."/>
            <person name="Powell A.J."/>
            <person name="Barry K."/>
            <person name="Miller A.N."/>
            <person name="Grigoriev I.V."/>
            <person name="Debuchy R."/>
            <person name="Gladieux P."/>
            <person name="Thoren M.H."/>
            <person name="Johannesson H."/>
        </authorList>
    </citation>
    <scope>NUCLEOTIDE SEQUENCE</scope>
    <source>
        <strain evidence="2">CBS 606.72</strain>
    </source>
</reference>
<dbReference type="PANTHER" id="PTHR33112:SF12">
    <property type="entry name" value="HETEROKARYON INCOMPATIBILITY DOMAIN-CONTAINING PROTEIN"/>
    <property type="match status" value="1"/>
</dbReference>
<accession>A0AA39X5C4</accession>
<keyword evidence="3" id="KW-1185">Reference proteome</keyword>
<evidence type="ECO:0000313" key="3">
    <source>
        <dbReference type="Proteomes" id="UP001175000"/>
    </source>
</evidence>
<protein>
    <recommendedName>
        <fullName evidence="1">Heterokaryon incompatibility domain-containing protein</fullName>
    </recommendedName>
</protein>
<dbReference type="Pfam" id="PF06985">
    <property type="entry name" value="HET"/>
    <property type="match status" value="1"/>
</dbReference>
<dbReference type="InterPro" id="IPR010730">
    <property type="entry name" value="HET"/>
</dbReference>
<feature type="domain" description="Heterokaryon incompatibility" evidence="1">
    <location>
        <begin position="187"/>
        <end position="322"/>
    </location>
</feature>
<organism evidence="2 3">
    <name type="scientific">Immersiella caudata</name>
    <dbReference type="NCBI Taxonomy" id="314043"/>
    <lineage>
        <taxon>Eukaryota</taxon>
        <taxon>Fungi</taxon>
        <taxon>Dikarya</taxon>
        <taxon>Ascomycota</taxon>
        <taxon>Pezizomycotina</taxon>
        <taxon>Sordariomycetes</taxon>
        <taxon>Sordariomycetidae</taxon>
        <taxon>Sordariales</taxon>
        <taxon>Lasiosphaeriaceae</taxon>
        <taxon>Immersiella</taxon>
    </lineage>
</organism>
<dbReference type="Proteomes" id="UP001175000">
    <property type="component" value="Unassembled WGS sequence"/>
</dbReference>
<gene>
    <name evidence="2" type="ORF">B0T14DRAFT_535348</name>
</gene>
<name>A0AA39X5C4_9PEZI</name>
<evidence type="ECO:0000259" key="1">
    <source>
        <dbReference type="Pfam" id="PF06985"/>
    </source>
</evidence>
<dbReference type="PANTHER" id="PTHR33112">
    <property type="entry name" value="DOMAIN PROTEIN, PUTATIVE-RELATED"/>
    <property type="match status" value="1"/>
</dbReference>
<sequence>MQQSTIEPLCEYCTKIPFSPHTLKRGGAKSWNLGSGFRLVALSILEHGRYKADPPIPLAEMQRVFITWDEFGGQASRGAFVIWSPSEQDDAHPAICFGEDSSLDIKSADCYLKSSLEPEIDIEAISSWLAQCSINHGERCVVLAPAVNSEAKDNLPLVKEAIPGLDYLHLIDVQENSLKKEVLMPRYVALSYIWGGTANFRLTKGNEAALSQYGILKPENSSGSYKLPRLRYLWVDTLCLVQNDPRELEVGVDVMDRIYECFWLTIAAASGHNANAGLPGVRQDSRRKRSLCREVLPGVRLGLEYSLNELLMHSVYSTRAWT</sequence>
<proteinExistence type="predicted"/>
<dbReference type="EMBL" id="JAULSU010000002">
    <property type="protein sequence ID" value="KAK0627594.1"/>
    <property type="molecule type" value="Genomic_DNA"/>
</dbReference>
<evidence type="ECO:0000313" key="2">
    <source>
        <dbReference type="EMBL" id="KAK0627594.1"/>
    </source>
</evidence>